<evidence type="ECO:0000313" key="2">
    <source>
        <dbReference type="EMBL" id="TKW65643.1"/>
    </source>
</evidence>
<name>A0A533I3J4_PARDE</name>
<feature type="compositionally biased region" description="Basic and acidic residues" evidence="1">
    <location>
        <begin position="67"/>
        <end position="77"/>
    </location>
</feature>
<gene>
    <name evidence="2" type="ORF">DI616_13585</name>
</gene>
<proteinExistence type="predicted"/>
<reference evidence="2 3" key="1">
    <citation type="journal article" date="2017" name="Nat. Commun.">
        <title>In situ click chemistry generation of cyclooxygenase-2 inhibitors.</title>
        <authorList>
            <person name="Bhardwaj A."/>
            <person name="Kaur J."/>
            <person name="Wuest M."/>
            <person name="Wuest F."/>
        </authorList>
    </citation>
    <scope>NUCLEOTIDE SEQUENCE [LARGE SCALE GENOMIC DNA]</scope>
    <source>
        <strain evidence="2">S2_012_000_R3_94</strain>
    </source>
</reference>
<feature type="region of interest" description="Disordered" evidence="1">
    <location>
        <begin position="1"/>
        <end position="34"/>
    </location>
</feature>
<evidence type="ECO:0000313" key="3">
    <source>
        <dbReference type="Proteomes" id="UP000315344"/>
    </source>
</evidence>
<feature type="compositionally biased region" description="Basic and acidic residues" evidence="1">
    <location>
        <begin position="1"/>
        <end position="30"/>
    </location>
</feature>
<evidence type="ECO:0000256" key="1">
    <source>
        <dbReference type="SAM" id="MobiDB-lite"/>
    </source>
</evidence>
<protein>
    <submittedName>
        <fullName evidence="2">Uncharacterized protein</fullName>
    </submittedName>
</protein>
<accession>A0A533I3J4</accession>
<comment type="caution">
    <text evidence="2">The sequence shown here is derived from an EMBL/GenBank/DDBJ whole genome shotgun (WGS) entry which is preliminary data.</text>
</comment>
<feature type="region of interest" description="Disordered" evidence="1">
    <location>
        <begin position="55"/>
        <end position="77"/>
    </location>
</feature>
<organism evidence="2 3">
    <name type="scientific">Paracoccus denitrificans</name>
    <dbReference type="NCBI Taxonomy" id="266"/>
    <lineage>
        <taxon>Bacteria</taxon>
        <taxon>Pseudomonadati</taxon>
        <taxon>Pseudomonadota</taxon>
        <taxon>Alphaproteobacteria</taxon>
        <taxon>Rhodobacterales</taxon>
        <taxon>Paracoccaceae</taxon>
        <taxon>Paracoccus</taxon>
    </lineage>
</organism>
<dbReference type="EMBL" id="VAFL01000011">
    <property type="protein sequence ID" value="TKW65643.1"/>
    <property type="molecule type" value="Genomic_DNA"/>
</dbReference>
<dbReference type="Proteomes" id="UP000315344">
    <property type="component" value="Unassembled WGS sequence"/>
</dbReference>
<dbReference type="AlphaFoldDB" id="A0A533I3J4"/>
<sequence>MKKRRSPQEKKALSYQKDRRSDHGQNDKAARRLVPLRKALANRRLRHADKQALADIDAAIDDTPPPPKDRDRFEKWPDQKLGENVAGKLRDRQLLQDNPPTGRPGRARLNALKYPERAISEAWLRQVKDELAERPRAAVRDEKDQA</sequence>